<dbReference type="PROSITE" id="PS50198">
    <property type="entry name" value="PPIC_PPIASE_2"/>
    <property type="match status" value="1"/>
</dbReference>
<reference evidence="3 4" key="1">
    <citation type="submission" date="2019-04" db="EMBL/GenBank/DDBJ databases">
        <title>Microbes associate with the intestines of laboratory mice.</title>
        <authorList>
            <person name="Navarre W."/>
            <person name="Wong E."/>
            <person name="Huang K."/>
            <person name="Tropini C."/>
            <person name="Ng K."/>
            <person name="Yu B."/>
        </authorList>
    </citation>
    <scope>NUCLEOTIDE SEQUENCE [LARGE SCALE GENOMIC DNA]</scope>
    <source>
        <strain evidence="3 4">NM50_B9-20</strain>
    </source>
</reference>
<gene>
    <name evidence="3" type="ORF">E5347_13200</name>
</gene>
<dbReference type="PANTHER" id="PTHR47245">
    <property type="entry name" value="PEPTIDYLPROLYL ISOMERASE"/>
    <property type="match status" value="1"/>
</dbReference>
<dbReference type="Proteomes" id="UP000306888">
    <property type="component" value="Unassembled WGS sequence"/>
</dbReference>
<keyword evidence="1" id="KW-0697">Rotamase</keyword>
<dbReference type="OrthoDB" id="14196at2"/>
<proteinExistence type="predicted"/>
<organism evidence="3 4">
    <name type="scientific">Clostridium sartagoforme</name>
    <dbReference type="NCBI Taxonomy" id="84031"/>
    <lineage>
        <taxon>Bacteria</taxon>
        <taxon>Bacillati</taxon>
        <taxon>Bacillota</taxon>
        <taxon>Clostridia</taxon>
        <taxon>Eubacteriales</taxon>
        <taxon>Clostridiaceae</taxon>
        <taxon>Clostridium</taxon>
    </lineage>
</organism>
<evidence type="ECO:0000256" key="1">
    <source>
        <dbReference type="PROSITE-ProRule" id="PRU00278"/>
    </source>
</evidence>
<dbReference type="SUPFAM" id="SSF54534">
    <property type="entry name" value="FKBP-like"/>
    <property type="match status" value="1"/>
</dbReference>
<dbReference type="AlphaFoldDB" id="A0A4S2DKE3"/>
<dbReference type="Gene3D" id="3.10.50.40">
    <property type="match status" value="1"/>
</dbReference>
<accession>A0A4S2DKE3</accession>
<dbReference type="EMBL" id="SRYR01000008">
    <property type="protein sequence ID" value="TGY41433.1"/>
    <property type="molecule type" value="Genomic_DNA"/>
</dbReference>
<dbReference type="InterPro" id="IPR046357">
    <property type="entry name" value="PPIase_dom_sf"/>
</dbReference>
<feature type="domain" description="PpiC" evidence="2">
    <location>
        <begin position="113"/>
        <end position="203"/>
    </location>
</feature>
<dbReference type="InterPro" id="IPR027304">
    <property type="entry name" value="Trigger_fact/SurA_dom_sf"/>
</dbReference>
<dbReference type="GO" id="GO:0003755">
    <property type="term" value="F:peptidyl-prolyl cis-trans isomerase activity"/>
    <property type="evidence" value="ECO:0007669"/>
    <property type="project" value="UniProtKB-KW"/>
</dbReference>
<dbReference type="PANTHER" id="PTHR47245:SF2">
    <property type="entry name" value="PEPTIDYL-PROLYL CIS-TRANS ISOMERASE HP_0175-RELATED"/>
    <property type="match status" value="1"/>
</dbReference>
<dbReference type="SUPFAM" id="SSF109998">
    <property type="entry name" value="Triger factor/SurA peptide-binding domain-like"/>
    <property type="match status" value="1"/>
</dbReference>
<keyword evidence="1 3" id="KW-0413">Isomerase</keyword>
<dbReference type="RefSeq" id="WP_136007698.1">
    <property type="nucleotide sequence ID" value="NZ_SRYR01000008.1"/>
</dbReference>
<dbReference type="InterPro" id="IPR000297">
    <property type="entry name" value="PPIase_PpiC"/>
</dbReference>
<dbReference type="InterPro" id="IPR050245">
    <property type="entry name" value="PrsA_foldase"/>
</dbReference>
<keyword evidence="4" id="KW-1185">Reference proteome</keyword>
<protein>
    <submittedName>
        <fullName evidence="3">Peptidylprolyl isomerase</fullName>
    </submittedName>
</protein>
<dbReference type="InterPro" id="IPR023058">
    <property type="entry name" value="PPIase_PpiC_CS"/>
</dbReference>
<dbReference type="Pfam" id="PF00639">
    <property type="entry name" value="Rotamase"/>
    <property type="match status" value="1"/>
</dbReference>
<sequence>MEDKILATVAGKEIKESDLQNVISRYPEDRRAYFATEEAKKQLLEQLVSFELINILGKELKIDETEEYSENVRQAEKDILTQLTLNKLLLEVTVTEEDALNFYNANKDKFTKAPTVTAKHILVDDKELCDKIKKEIDANELTFEEAAVKYSTCPSKEEGGNLGSFGRGMMVPEFEEAAFNLDLNVVSEPVQTQFGYHLIKVEDKNDGSESPFEEVKAQIINNLLQEAQQRKYLDVVKELEKKHGVTRA</sequence>
<name>A0A4S2DKE3_9CLOT</name>
<evidence type="ECO:0000259" key="2">
    <source>
        <dbReference type="PROSITE" id="PS50198"/>
    </source>
</evidence>
<dbReference type="Gene3D" id="1.10.8.1040">
    <property type="match status" value="1"/>
</dbReference>
<comment type="caution">
    <text evidence="3">The sequence shown here is derived from an EMBL/GenBank/DDBJ whole genome shotgun (WGS) entry which is preliminary data.</text>
</comment>
<evidence type="ECO:0000313" key="4">
    <source>
        <dbReference type="Proteomes" id="UP000306888"/>
    </source>
</evidence>
<evidence type="ECO:0000313" key="3">
    <source>
        <dbReference type="EMBL" id="TGY41433.1"/>
    </source>
</evidence>
<dbReference type="PROSITE" id="PS01096">
    <property type="entry name" value="PPIC_PPIASE_1"/>
    <property type="match status" value="1"/>
</dbReference>